<dbReference type="RefSeq" id="WP_184058989.1">
    <property type="nucleotide sequence ID" value="NZ_JACIJK010000009.1"/>
</dbReference>
<protein>
    <submittedName>
        <fullName evidence="1">Uncharacterized protein</fullName>
    </submittedName>
</protein>
<sequence>MSTISDVFAALKKVMLLQEDVARLQRNVEAMASDVRRTRDYADGIDRRVVRLETLVEVAAAQRGRDVPRIEG</sequence>
<accession>A0A7W9BF60</accession>
<evidence type="ECO:0000313" key="2">
    <source>
        <dbReference type="Proteomes" id="UP000546200"/>
    </source>
</evidence>
<dbReference type="AlphaFoldDB" id="A0A7W9BF60"/>
<proteinExistence type="predicted"/>
<gene>
    <name evidence="1" type="ORF">FHS94_002918</name>
</gene>
<organism evidence="1 2">
    <name type="scientific">Sphingomonas aerophila</name>
    <dbReference type="NCBI Taxonomy" id="1344948"/>
    <lineage>
        <taxon>Bacteria</taxon>
        <taxon>Pseudomonadati</taxon>
        <taxon>Pseudomonadota</taxon>
        <taxon>Alphaproteobacteria</taxon>
        <taxon>Sphingomonadales</taxon>
        <taxon>Sphingomonadaceae</taxon>
        <taxon>Sphingomonas</taxon>
    </lineage>
</organism>
<comment type="caution">
    <text evidence="1">The sequence shown here is derived from an EMBL/GenBank/DDBJ whole genome shotgun (WGS) entry which is preliminary data.</text>
</comment>
<dbReference type="Proteomes" id="UP000546200">
    <property type="component" value="Unassembled WGS sequence"/>
</dbReference>
<keyword evidence="2" id="KW-1185">Reference proteome</keyword>
<name>A0A7W9BF60_9SPHN</name>
<evidence type="ECO:0000313" key="1">
    <source>
        <dbReference type="EMBL" id="MBB5716058.1"/>
    </source>
</evidence>
<reference evidence="1 2" key="1">
    <citation type="submission" date="2020-08" db="EMBL/GenBank/DDBJ databases">
        <title>Genomic Encyclopedia of Type Strains, Phase IV (KMG-IV): sequencing the most valuable type-strain genomes for metagenomic binning, comparative biology and taxonomic classification.</title>
        <authorList>
            <person name="Goeker M."/>
        </authorList>
    </citation>
    <scope>NUCLEOTIDE SEQUENCE [LARGE SCALE GENOMIC DNA]</scope>
    <source>
        <strain evidence="1 2">DSM 100044</strain>
    </source>
</reference>
<dbReference type="EMBL" id="JACIJK010000009">
    <property type="protein sequence ID" value="MBB5716058.1"/>
    <property type="molecule type" value="Genomic_DNA"/>
</dbReference>